<comment type="caution">
    <text evidence="9">The sequence shown here is derived from an EMBL/GenBank/DDBJ whole genome shotgun (WGS) entry which is preliminary data.</text>
</comment>
<evidence type="ECO:0000256" key="4">
    <source>
        <dbReference type="ARBA" id="ARBA00022692"/>
    </source>
</evidence>
<name>A0A4R5L9W4_9BURK</name>
<evidence type="ECO:0000256" key="2">
    <source>
        <dbReference type="ARBA" id="ARBA00022475"/>
    </source>
</evidence>
<dbReference type="EMBL" id="SMOD01000018">
    <property type="protein sequence ID" value="TDG05837.1"/>
    <property type="molecule type" value="Genomic_DNA"/>
</dbReference>
<protein>
    <submittedName>
        <fullName evidence="9">MCE family protein</fullName>
    </submittedName>
</protein>
<evidence type="ECO:0000256" key="7">
    <source>
        <dbReference type="SAM" id="Phobius"/>
    </source>
</evidence>
<dbReference type="OrthoDB" id="9806984at2"/>
<keyword evidence="6 7" id="KW-0472">Membrane</keyword>
<dbReference type="RefSeq" id="WP_133185078.1">
    <property type="nucleotide sequence ID" value="NZ_SMOD01000018.1"/>
</dbReference>
<evidence type="ECO:0000256" key="3">
    <source>
        <dbReference type="ARBA" id="ARBA00022519"/>
    </source>
</evidence>
<evidence type="ECO:0000256" key="5">
    <source>
        <dbReference type="ARBA" id="ARBA00022989"/>
    </source>
</evidence>
<evidence type="ECO:0000313" key="10">
    <source>
        <dbReference type="Proteomes" id="UP000295606"/>
    </source>
</evidence>
<proteinExistence type="predicted"/>
<feature type="domain" description="Mce/MlaD" evidence="8">
    <location>
        <begin position="161"/>
        <end position="214"/>
    </location>
</feature>
<accession>A0A4R5L9W4</accession>
<dbReference type="Proteomes" id="UP000295606">
    <property type="component" value="Unassembled WGS sequence"/>
</dbReference>
<dbReference type="AlphaFoldDB" id="A0A4R5L9W4"/>
<organism evidence="9 10">
    <name type="scientific">Paraburkholderia guartelaensis</name>
    <dbReference type="NCBI Taxonomy" id="2546446"/>
    <lineage>
        <taxon>Bacteria</taxon>
        <taxon>Pseudomonadati</taxon>
        <taxon>Pseudomonadota</taxon>
        <taxon>Betaproteobacteria</taxon>
        <taxon>Burkholderiales</taxon>
        <taxon>Burkholderiaceae</taxon>
        <taxon>Paraburkholderia</taxon>
    </lineage>
</organism>
<keyword evidence="4 7" id="KW-0812">Transmembrane</keyword>
<reference evidence="9 10" key="1">
    <citation type="submission" date="2019-03" db="EMBL/GenBank/DDBJ databases">
        <title>Paraburkholderia sp. isolated from native Mimosa gymnas in Guartela State Park, Brazil.</title>
        <authorList>
            <person name="Paulitsch F."/>
            <person name="Hungria M."/>
            <person name="Delamuta J.R.M."/>
            <person name="Ribeiro R.A."/>
            <person name="Dall'Agnol R."/>
            <person name="Silva J.S.B."/>
        </authorList>
    </citation>
    <scope>NUCLEOTIDE SEQUENCE [LARGE SCALE GENOMIC DNA]</scope>
    <source>
        <strain evidence="9 10">CNPSo 3008</strain>
    </source>
</reference>
<keyword evidence="5 7" id="KW-1133">Transmembrane helix</keyword>
<evidence type="ECO:0000256" key="1">
    <source>
        <dbReference type="ARBA" id="ARBA00004533"/>
    </source>
</evidence>
<gene>
    <name evidence="9" type="ORF">E1N52_23225</name>
</gene>
<evidence type="ECO:0000256" key="6">
    <source>
        <dbReference type="ARBA" id="ARBA00023136"/>
    </source>
</evidence>
<sequence>MSGAHRHRTQAEVRRSAWPGWIWAVPIAAIGATGWLGLRALIHDGETVVVTFDNAYGMKPDDTIVTLHGVKVGAVSDVSLAPDGQHVEAKLRIDRAENPYLRSGTRFYLRGAKVDLSDPASLKAMLSGPEIVMEPGPGKHADHFDGSDRRPPLAPEHGPMVTYAVRFDGAVGNLETGSEVDLRGFPVGTVTSVRLSYDARTGALSTPVQLALDPAQLGIVGAPPPADGNWRPLVNGMLDHLVADGLRARLSQDPPLVGPRKVDLDFVAGAQGATLTADNGLPVIPSVAPADFDTMTSRANDVIRKIDDLPIKQTGDEVRSIAAHVNAISSSPQIRDSLMHIDRSVAQIDQTLAQVSPQIGPLVAQLRETANEADRTVAAANRTLGADASSQNDLPAALRELTDTARSVRALADYLDRHPEALLHGKAQEESQ</sequence>
<dbReference type="PANTHER" id="PTHR30462">
    <property type="entry name" value="INTERMEMBRANE TRANSPORT PROTEIN PQIB-RELATED"/>
    <property type="match status" value="1"/>
</dbReference>
<dbReference type="Pfam" id="PF02470">
    <property type="entry name" value="MlaD"/>
    <property type="match status" value="2"/>
</dbReference>
<feature type="domain" description="Mce/MlaD" evidence="8">
    <location>
        <begin position="45"/>
        <end position="112"/>
    </location>
</feature>
<evidence type="ECO:0000313" key="9">
    <source>
        <dbReference type="EMBL" id="TDG05837.1"/>
    </source>
</evidence>
<dbReference type="PANTHER" id="PTHR30462:SF0">
    <property type="entry name" value="INTERMEMBRANE TRANSPORT PROTEIN YEBT"/>
    <property type="match status" value="1"/>
</dbReference>
<feature type="transmembrane region" description="Helical" evidence="7">
    <location>
        <begin position="21"/>
        <end position="42"/>
    </location>
</feature>
<dbReference type="InterPro" id="IPR051800">
    <property type="entry name" value="PqiA-PqiB_transport"/>
</dbReference>
<comment type="subcellular location">
    <subcellularLocation>
        <location evidence="1">Cell inner membrane</location>
    </subcellularLocation>
</comment>
<evidence type="ECO:0000259" key="8">
    <source>
        <dbReference type="Pfam" id="PF02470"/>
    </source>
</evidence>
<dbReference type="InterPro" id="IPR003399">
    <property type="entry name" value="Mce/MlaD"/>
</dbReference>
<dbReference type="GO" id="GO:0005886">
    <property type="term" value="C:plasma membrane"/>
    <property type="evidence" value="ECO:0007669"/>
    <property type="project" value="UniProtKB-SubCell"/>
</dbReference>
<keyword evidence="2" id="KW-1003">Cell membrane</keyword>
<keyword evidence="3" id="KW-0997">Cell inner membrane</keyword>